<gene>
    <name evidence="3" type="ORF">GA0061101_13347</name>
</gene>
<evidence type="ECO:0000259" key="1">
    <source>
        <dbReference type="Pfam" id="PF01575"/>
    </source>
</evidence>
<dbReference type="OrthoDB" id="5522043at2"/>
<feature type="domain" description="MaoC-like" evidence="1">
    <location>
        <begin position="170"/>
        <end position="273"/>
    </location>
</feature>
<dbReference type="EMBL" id="FMAF01000033">
    <property type="protein sequence ID" value="SCB50486.1"/>
    <property type="molecule type" value="Genomic_DNA"/>
</dbReference>
<feature type="domain" description="Peroxisomal multifunctional enzyme type 2-like N-terminal" evidence="2">
    <location>
        <begin position="20"/>
        <end position="121"/>
    </location>
</feature>
<dbReference type="GO" id="GO:0006635">
    <property type="term" value="P:fatty acid beta-oxidation"/>
    <property type="evidence" value="ECO:0007669"/>
    <property type="project" value="TreeGrafter"/>
</dbReference>
<dbReference type="InterPro" id="IPR029069">
    <property type="entry name" value="HotDog_dom_sf"/>
</dbReference>
<dbReference type="Proteomes" id="UP000199205">
    <property type="component" value="Unassembled WGS sequence"/>
</dbReference>
<protein>
    <submittedName>
        <fullName evidence="3">Acyl dehydratase</fullName>
    </submittedName>
</protein>
<dbReference type="PANTHER" id="PTHR13078">
    <property type="entry name" value="PEROXISOMAL MULTIFUNCTIONAL ENZYME TYPE 2-RELATED"/>
    <property type="match status" value="1"/>
</dbReference>
<dbReference type="AlphaFoldDB" id="A0A1C3XEF7"/>
<dbReference type="InterPro" id="IPR054357">
    <property type="entry name" value="MFE-2_N"/>
</dbReference>
<organism evidence="3 4">
    <name type="scientific">Rhizobium lusitanum</name>
    <dbReference type="NCBI Taxonomy" id="293958"/>
    <lineage>
        <taxon>Bacteria</taxon>
        <taxon>Pseudomonadati</taxon>
        <taxon>Pseudomonadota</taxon>
        <taxon>Alphaproteobacteria</taxon>
        <taxon>Hyphomicrobiales</taxon>
        <taxon>Rhizobiaceae</taxon>
        <taxon>Rhizobium/Agrobacterium group</taxon>
        <taxon>Rhizobium</taxon>
    </lineage>
</organism>
<dbReference type="GO" id="GO:0004300">
    <property type="term" value="F:enoyl-CoA hydratase activity"/>
    <property type="evidence" value="ECO:0007669"/>
    <property type="project" value="TreeGrafter"/>
</dbReference>
<dbReference type="GO" id="GO:0003857">
    <property type="term" value="F:(3S)-3-hydroxyacyl-CoA dehydrogenase (NAD+) activity"/>
    <property type="evidence" value="ECO:0007669"/>
    <property type="project" value="TreeGrafter"/>
</dbReference>
<proteinExistence type="predicted"/>
<evidence type="ECO:0000259" key="2">
    <source>
        <dbReference type="Pfam" id="PF22622"/>
    </source>
</evidence>
<name>A0A1C3XEF7_9HYPH</name>
<dbReference type="GO" id="GO:0044594">
    <property type="term" value="F:17-beta-hydroxysteroid dehydrogenase (NAD+) activity"/>
    <property type="evidence" value="ECO:0007669"/>
    <property type="project" value="TreeGrafter"/>
</dbReference>
<sequence>MAISARSLMEFPIPEARQTVSARDAILYALSVGYGTEPLDTAHLRRVLERDLLVVPTLANVVAHAGPWMQDAGVNWQRLVHAEQRLTIHRPLPLDGPLLSRSRMLSIVDRGVDKGMFATFERSIVTLPEETPIASIVQTNACRGDGGCGSAGVPLDPLMPVPERVADAMFAIRVPRDAALLYRLNGDLNALHVDPAYAAQAGFPRPILHGLCTFGYAGYAIGRTLGAEGIADVGFIAARFTSVVFPGDRLEVDIWHEDREVYFRARVPERGVTALDYGNARLS</sequence>
<dbReference type="Pfam" id="PF01575">
    <property type="entry name" value="MaoC_dehydratas"/>
    <property type="match status" value="1"/>
</dbReference>
<evidence type="ECO:0000313" key="4">
    <source>
        <dbReference type="Proteomes" id="UP000199205"/>
    </source>
</evidence>
<dbReference type="PANTHER" id="PTHR13078:SF56">
    <property type="entry name" value="PEROXISOMAL MULTIFUNCTIONAL ENZYME TYPE 2"/>
    <property type="match status" value="1"/>
</dbReference>
<dbReference type="InterPro" id="IPR002539">
    <property type="entry name" value="MaoC-like_dom"/>
</dbReference>
<accession>A0A1C3XEF7</accession>
<dbReference type="SUPFAM" id="SSF54637">
    <property type="entry name" value="Thioesterase/thiol ester dehydrase-isomerase"/>
    <property type="match status" value="2"/>
</dbReference>
<reference evidence="3 4" key="1">
    <citation type="submission" date="2016-08" db="EMBL/GenBank/DDBJ databases">
        <authorList>
            <person name="Seilhamer J.J."/>
        </authorList>
    </citation>
    <scope>NUCLEOTIDE SEQUENCE [LARGE SCALE GENOMIC DNA]</scope>
    <source>
        <strain evidence="3 4">P1-7</strain>
    </source>
</reference>
<evidence type="ECO:0000313" key="3">
    <source>
        <dbReference type="EMBL" id="SCB50486.1"/>
    </source>
</evidence>
<dbReference type="Pfam" id="PF22622">
    <property type="entry name" value="MFE-2_hydrat-2_N"/>
    <property type="match status" value="1"/>
</dbReference>
<dbReference type="Gene3D" id="3.10.129.10">
    <property type="entry name" value="Hotdog Thioesterase"/>
    <property type="match status" value="1"/>
</dbReference>
<dbReference type="RefSeq" id="WP_037200207.1">
    <property type="nucleotide sequence ID" value="NZ_FMAF01000033.1"/>
</dbReference>